<evidence type="ECO:0000313" key="1">
    <source>
        <dbReference type="EMBL" id="UXE62519.1"/>
    </source>
</evidence>
<protein>
    <submittedName>
        <fullName evidence="1">Uncharacterized protein</fullName>
    </submittedName>
</protein>
<dbReference type="AlphaFoldDB" id="A0A977KYY7"/>
<dbReference type="Proteomes" id="UP001065613">
    <property type="component" value="Chromosome"/>
</dbReference>
<proteinExistence type="predicted"/>
<name>A0A977KYY7_9CYAN</name>
<sequence length="102" mass="11583">MDIDNAVKQEFSSDNRWDYAVGYDGKTYFIEIHPADTSEVKTILKKLGWLKVFLSEKAPELNKEPKSFHWVASKGNHILSNSPQYRQLAQSGITAIGQLTLK</sequence>
<dbReference type="KEGG" id="wna:KA717_07095"/>
<dbReference type="EMBL" id="CP073041">
    <property type="protein sequence ID" value="UXE62519.1"/>
    <property type="molecule type" value="Genomic_DNA"/>
</dbReference>
<gene>
    <name evidence="1" type="ORF">KA717_07095</name>
</gene>
<accession>A0A977KYY7</accession>
<organism evidence="1">
    <name type="scientific">Woronichinia naegeliana WA131</name>
    <dbReference type="NCBI Taxonomy" id="2824559"/>
    <lineage>
        <taxon>Bacteria</taxon>
        <taxon>Bacillati</taxon>
        <taxon>Cyanobacteriota</taxon>
        <taxon>Cyanophyceae</taxon>
        <taxon>Synechococcales</taxon>
        <taxon>Coelosphaeriaceae</taxon>
        <taxon>Woronichinia</taxon>
    </lineage>
</organism>
<reference evidence="1" key="1">
    <citation type="submission" date="2021-04" db="EMBL/GenBank/DDBJ databases">
        <title>Genome sequence of Woronichinia naegeliana from Washington state freshwater lake bloom.</title>
        <authorList>
            <person name="Dreher T.W."/>
        </authorList>
    </citation>
    <scope>NUCLEOTIDE SEQUENCE</scope>
    <source>
        <strain evidence="1">WA131</strain>
    </source>
</reference>